<evidence type="ECO:0000256" key="7">
    <source>
        <dbReference type="ARBA" id="ARBA00023033"/>
    </source>
</evidence>
<dbReference type="AlphaFoldDB" id="A0AAN9V2W8"/>
<evidence type="ECO:0000256" key="2">
    <source>
        <dbReference type="ARBA" id="ARBA00010617"/>
    </source>
</evidence>
<dbReference type="EMBL" id="JAKJXP020000037">
    <property type="protein sequence ID" value="KAK7752498.1"/>
    <property type="molecule type" value="Genomic_DNA"/>
</dbReference>
<gene>
    <name evidence="10" type="ORF">SLS62_005466</name>
</gene>
<dbReference type="GO" id="GO:0005506">
    <property type="term" value="F:iron ion binding"/>
    <property type="evidence" value="ECO:0007669"/>
    <property type="project" value="InterPro"/>
</dbReference>
<dbReference type="GO" id="GO:0004497">
    <property type="term" value="F:monooxygenase activity"/>
    <property type="evidence" value="ECO:0007669"/>
    <property type="project" value="UniProtKB-KW"/>
</dbReference>
<dbReference type="PANTHER" id="PTHR24305:SF157">
    <property type="entry name" value="N-ACETYLTRYPTOPHAN 6-HYDROXYLASE IVOC-RELATED"/>
    <property type="match status" value="1"/>
</dbReference>
<dbReference type="PROSITE" id="PS00086">
    <property type="entry name" value="CYTOCHROME_P450"/>
    <property type="match status" value="1"/>
</dbReference>
<dbReference type="PRINTS" id="PR00463">
    <property type="entry name" value="EP450I"/>
</dbReference>
<keyword evidence="3 8" id="KW-0349">Heme</keyword>
<keyword evidence="7 9" id="KW-0503">Monooxygenase</keyword>
<feature type="binding site" description="axial binding residue" evidence="8">
    <location>
        <position position="482"/>
    </location>
    <ligand>
        <name>heme</name>
        <dbReference type="ChEBI" id="CHEBI:30413"/>
    </ligand>
    <ligandPart>
        <name>Fe</name>
        <dbReference type="ChEBI" id="CHEBI:18248"/>
    </ligandPart>
</feature>
<evidence type="ECO:0000256" key="1">
    <source>
        <dbReference type="ARBA" id="ARBA00001971"/>
    </source>
</evidence>
<evidence type="ECO:0000313" key="10">
    <source>
        <dbReference type="EMBL" id="KAK7752498.1"/>
    </source>
</evidence>
<evidence type="ECO:0000256" key="5">
    <source>
        <dbReference type="ARBA" id="ARBA00023002"/>
    </source>
</evidence>
<comment type="cofactor">
    <cofactor evidence="1 8">
        <name>heme</name>
        <dbReference type="ChEBI" id="CHEBI:30413"/>
    </cofactor>
</comment>
<reference evidence="10 11" key="1">
    <citation type="submission" date="2024-02" db="EMBL/GenBank/DDBJ databases">
        <title>De novo assembly and annotation of 12 fungi associated with fruit tree decline syndrome in Ontario, Canada.</title>
        <authorList>
            <person name="Sulman M."/>
            <person name="Ellouze W."/>
            <person name="Ilyukhin E."/>
        </authorList>
    </citation>
    <scope>NUCLEOTIDE SEQUENCE [LARGE SCALE GENOMIC DNA]</scope>
    <source>
        <strain evidence="10 11">M11/M66-122</strain>
    </source>
</reference>
<dbReference type="InterPro" id="IPR002401">
    <property type="entry name" value="Cyt_P450_E_grp-I"/>
</dbReference>
<organism evidence="10 11">
    <name type="scientific">Diatrype stigma</name>
    <dbReference type="NCBI Taxonomy" id="117547"/>
    <lineage>
        <taxon>Eukaryota</taxon>
        <taxon>Fungi</taxon>
        <taxon>Dikarya</taxon>
        <taxon>Ascomycota</taxon>
        <taxon>Pezizomycotina</taxon>
        <taxon>Sordariomycetes</taxon>
        <taxon>Xylariomycetidae</taxon>
        <taxon>Xylariales</taxon>
        <taxon>Diatrypaceae</taxon>
        <taxon>Diatrype</taxon>
    </lineage>
</organism>
<dbReference type="InterPro" id="IPR050121">
    <property type="entry name" value="Cytochrome_P450_monoxygenase"/>
</dbReference>
<dbReference type="GO" id="GO:0020037">
    <property type="term" value="F:heme binding"/>
    <property type="evidence" value="ECO:0007669"/>
    <property type="project" value="InterPro"/>
</dbReference>
<dbReference type="Pfam" id="PF00067">
    <property type="entry name" value="p450"/>
    <property type="match status" value="1"/>
</dbReference>
<comment type="caution">
    <text evidence="10">The sequence shown here is derived from an EMBL/GenBank/DDBJ whole genome shotgun (WGS) entry which is preliminary data.</text>
</comment>
<keyword evidence="4 8" id="KW-0479">Metal-binding</keyword>
<evidence type="ECO:0000256" key="6">
    <source>
        <dbReference type="ARBA" id="ARBA00023004"/>
    </source>
</evidence>
<protein>
    <recommendedName>
        <fullName evidence="12">Cytochrome P450</fullName>
    </recommendedName>
</protein>
<name>A0AAN9V2W8_9PEZI</name>
<keyword evidence="11" id="KW-1185">Reference proteome</keyword>
<dbReference type="GO" id="GO:0016705">
    <property type="term" value="F:oxidoreductase activity, acting on paired donors, with incorporation or reduction of molecular oxygen"/>
    <property type="evidence" value="ECO:0007669"/>
    <property type="project" value="InterPro"/>
</dbReference>
<sequence>MAVLQIFLTTVLSAALLTFGGAIRRLFLHPLAHIPGPRLAALTWWYEFYFDAIQPGRYVFKIQELHKRYGKPNTCARVVHSAASLIYLAGPIIRVTPDEIHISDVGFLDTIYAPSSSPRDKYEYQLRTLRVPGGVGTTPSLEVHRKRREALSPFFSKRNVVFLEPTITEKVQQLCQLLSKHASEQTPVNLSDVFFAFSNEMILTEASVVNNFLFSQRTDILSDEQKAATLRHNSYELMMGIHLNKHFPFIPDFLESLPEFISRPIMPPGLLDMLDLFDRVRAELVGIIKAKTSGAGSDSSSAKSVYYNVLDNPILPASEKALLRLEQEGALLVLAGTESPAKSLNMIFYHLLANTQIMSKLREELSTVTQPASWTQLERLPYLTAVIEEAHRLSFGVTARTARIARETLIYTPTTHAAYSSNIGKSFKIPAGTPMSTTTLSAHTAPSVFLDPFVFDPERWLGDEGRKLQKYQMSFGKGSRKCLGIELARAEMYLVTAALVQGFDMNLWKTKASDVAFVHDYHVSMPSIEFKGLEATMTAL</sequence>
<dbReference type="PANTHER" id="PTHR24305">
    <property type="entry name" value="CYTOCHROME P450"/>
    <property type="match status" value="1"/>
</dbReference>
<evidence type="ECO:0000313" key="11">
    <source>
        <dbReference type="Proteomes" id="UP001320420"/>
    </source>
</evidence>
<keyword evidence="5 9" id="KW-0560">Oxidoreductase</keyword>
<dbReference type="CDD" id="cd11062">
    <property type="entry name" value="CYP58-like"/>
    <property type="match status" value="1"/>
</dbReference>
<evidence type="ECO:0000256" key="9">
    <source>
        <dbReference type="RuleBase" id="RU000461"/>
    </source>
</evidence>
<evidence type="ECO:0000256" key="3">
    <source>
        <dbReference type="ARBA" id="ARBA00022617"/>
    </source>
</evidence>
<evidence type="ECO:0000256" key="4">
    <source>
        <dbReference type="ARBA" id="ARBA00022723"/>
    </source>
</evidence>
<dbReference type="InterPro" id="IPR036396">
    <property type="entry name" value="Cyt_P450_sf"/>
</dbReference>
<evidence type="ECO:0008006" key="12">
    <source>
        <dbReference type="Google" id="ProtNLM"/>
    </source>
</evidence>
<dbReference type="Proteomes" id="UP001320420">
    <property type="component" value="Unassembled WGS sequence"/>
</dbReference>
<proteinExistence type="inferred from homology"/>
<dbReference type="InterPro" id="IPR001128">
    <property type="entry name" value="Cyt_P450"/>
</dbReference>
<keyword evidence="6 8" id="KW-0408">Iron</keyword>
<dbReference type="SUPFAM" id="SSF48264">
    <property type="entry name" value="Cytochrome P450"/>
    <property type="match status" value="1"/>
</dbReference>
<accession>A0AAN9V2W8</accession>
<comment type="similarity">
    <text evidence="2 9">Belongs to the cytochrome P450 family.</text>
</comment>
<dbReference type="PRINTS" id="PR00385">
    <property type="entry name" value="P450"/>
</dbReference>
<dbReference type="InterPro" id="IPR017972">
    <property type="entry name" value="Cyt_P450_CS"/>
</dbReference>
<evidence type="ECO:0000256" key="8">
    <source>
        <dbReference type="PIRSR" id="PIRSR602401-1"/>
    </source>
</evidence>
<dbReference type="Gene3D" id="1.10.630.10">
    <property type="entry name" value="Cytochrome P450"/>
    <property type="match status" value="1"/>
</dbReference>